<comment type="similarity">
    <text evidence="1">Belongs to the 2-oxoacid dehydrogenase family.</text>
</comment>
<dbReference type="Pfam" id="PF13516">
    <property type="entry name" value="LRR_6"/>
    <property type="match status" value="2"/>
</dbReference>
<dbReference type="GO" id="GO:0006099">
    <property type="term" value="P:tricarboxylic acid cycle"/>
    <property type="evidence" value="ECO:0007669"/>
    <property type="project" value="TreeGrafter"/>
</dbReference>
<organism evidence="4 5">
    <name type="scientific">Lactuca saligna</name>
    <name type="common">Willowleaf lettuce</name>
    <dbReference type="NCBI Taxonomy" id="75948"/>
    <lineage>
        <taxon>Eukaryota</taxon>
        <taxon>Viridiplantae</taxon>
        <taxon>Streptophyta</taxon>
        <taxon>Embryophyta</taxon>
        <taxon>Tracheophyta</taxon>
        <taxon>Spermatophyta</taxon>
        <taxon>Magnoliopsida</taxon>
        <taxon>eudicotyledons</taxon>
        <taxon>Gunneridae</taxon>
        <taxon>Pentapetalae</taxon>
        <taxon>asterids</taxon>
        <taxon>campanulids</taxon>
        <taxon>Asterales</taxon>
        <taxon>Asteraceae</taxon>
        <taxon>Cichorioideae</taxon>
        <taxon>Cichorieae</taxon>
        <taxon>Lactucinae</taxon>
        <taxon>Lactuca</taxon>
    </lineage>
</organism>
<keyword evidence="2" id="KW-0450">Lipoyl</keyword>
<dbReference type="GO" id="GO:0004149">
    <property type="term" value="F:dihydrolipoyllysine-residue succinyltransferase activity"/>
    <property type="evidence" value="ECO:0007669"/>
    <property type="project" value="TreeGrafter"/>
</dbReference>
<name>A0AA36E1Z0_LACSI</name>
<dbReference type="Gene3D" id="3.80.10.10">
    <property type="entry name" value="Ribonuclease Inhibitor"/>
    <property type="match status" value="1"/>
</dbReference>
<accession>A0AA36E1Z0</accession>
<evidence type="ECO:0000313" key="4">
    <source>
        <dbReference type="EMBL" id="CAI9279941.1"/>
    </source>
</evidence>
<dbReference type="AlphaFoldDB" id="A0AA36E1Z0"/>
<evidence type="ECO:0000256" key="3">
    <source>
        <dbReference type="SAM" id="MobiDB-lite"/>
    </source>
</evidence>
<dbReference type="GO" id="GO:0005739">
    <property type="term" value="C:mitochondrion"/>
    <property type="evidence" value="ECO:0007669"/>
    <property type="project" value="TreeGrafter"/>
</dbReference>
<reference evidence="4" key="1">
    <citation type="submission" date="2023-04" db="EMBL/GenBank/DDBJ databases">
        <authorList>
            <person name="Vijverberg K."/>
            <person name="Xiong W."/>
            <person name="Schranz E."/>
        </authorList>
    </citation>
    <scope>NUCLEOTIDE SEQUENCE</scope>
</reference>
<keyword evidence="5" id="KW-1185">Reference proteome</keyword>
<gene>
    <name evidence="4" type="ORF">LSALG_LOCUS19710</name>
</gene>
<evidence type="ECO:0000256" key="2">
    <source>
        <dbReference type="ARBA" id="ARBA00022823"/>
    </source>
</evidence>
<dbReference type="PANTHER" id="PTHR43416:SF5">
    <property type="entry name" value="DIHYDROLIPOYLLYSINE-RESIDUE SUCCINYLTRANSFERASE COMPONENT OF 2-OXOGLUTARATE DEHYDROGENASE COMPLEX, MITOCHONDRIAL"/>
    <property type="match status" value="1"/>
</dbReference>
<proteinExistence type="inferred from homology"/>
<dbReference type="InterPro" id="IPR001611">
    <property type="entry name" value="Leu-rich_rpt"/>
</dbReference>
<protein>
    <submittedName>
        <fullName evidence="4">Uncharacterized protein</fullName>
    </submittedName>
</protein>
<dbReference type="SUPFAM" id="SSF52047">
    <property type="entry name" value="RNI-like"/>
    <property type="match status" value="1"/>
</dbReference>
<sequence>MSVQDRNATSQNTMSSSSPRNAVNCRENECDWVWNEIKAEARQMQSGGSEPFTMSPPWLVPVSSVFLTRYLNSDGITFPSIQVFSGLWNHSTSPILGDYTLHTMENGGNDTKLFQEKDLTNTVFEVMRKQEKDHLAELAAEKAHQEAIQAQLAIVTIDVGSPEAEVTKEFVAKEGDTVEPGKKVVMSKRLMKSIYSMKLRSEYKEAFLEKHGVKFGLMSGFVEVAVSGLQNQPIINVVLNVSRSNITDDGCDKFSSLINLESLNLDSCRIGDKGLVHLAELSDIAFGNNSLRHLSG</sequence>
<evidence type="ECO:0000313" key="5">
    <source>
        <dbReference type="Proteomes" id="UP001177003"/>
    </source>
</evidence>
<dbReference type="InterPro" id="IPR050537">
    <property type="entry name" value="2-oxoacid_dehydrogenase"/>
</dbReference>
<feature type="region of interest" description="Disordered" evidence="3">
    <location>
        <begin position="1"/>
        <end position="22"/>
    </location>
</feature>
<evidence type="ECO:0000256" key="1">
    <source>
        <dbReference type="ARBA" id="ARBA00007317"/>
    </source>
</evidence>
<dbReference type="EMBL" id="OX465080">
    <property type="protein sequence ID" value="CAI9279941.1"/>
    <property type="molecule type" value="Genomic_DNA"/>
</dbReference>
<dbReference type="InterPro" id="IPR032675">
    <property type="entry name" value="LRR_dom_sf"/>
</dbReference>
<feature type="compositionally biased region" description="Polar residues" evidence="3">
    <location>
        <begin position="1"/>
        <end position="21"/>
    </location>
</feature>
<dbReference type="PANTHER" id="PTHR43416">
    <property type="entry name" value="DIHYDROLIPOYLLYSINE-RESIDUE SUCCINYLTRANSFERASE COMPONENT OF 2-OXOGLUTARATE DEHYDROGENASE COMPLEX, MITOCHONDRIAL-RELATED"/>
    <property type="match status" value="1"/>
</dbReference>
<dbReference type="Proteomes" id="UP001177003">
    <property type="component" value="Chromosome 4"/>
</dbReference>